<keyword evidence="2" id="KW-1185">Reference proteome</keyword>
<name>A0A168C814_CORDF</name>
<comment type="caution">
    <text evidence="1">The sequence shown here is derived from an EMBL/GenBank/DDBJ whole genome shotgun (WGS) entry which is preliminary data.</text>
</comment>
<protein>
    <submittedName>
        <fullName evidence="1">Kinetochore subunit NKP2</fullName>
    </submittedName>
</protein>
<reference evidence="1 2" key="1">
    <citation type="journal article" date="2016" name="Genome Biol. Evol.">
        <title>Divergent and convergent evolution of fungal pathogenicity.</title>
        <authorList>
            <person name="Shang Y."/>
            <person name="Xiao G."/>
            <person name="Zheng P."/>
            <person name="Cen K."/>
            <person name="Zhan S."/>
            <person name="Wang C."/>
        </authorList>
    </citation>
    <scope>NUCLEOTIDE SEQUENCE [LARGE SCALE GENOMIC DNA]</scope>
    <source>
        <strain evidence="1 2">RCEF 1005</strain>
    </source>
</reference>
<sequence length="189" mass="21105">MAAAQTEEAELLTSFLLDPARLPNILTFDQFRALFPREVHANPLLRSLFLDLSAQRGHTIDTVAAAIEFEAQRGGQAIRREVARQRREEVDWEVDGEVEMDRALFASDSAAKKSKHTLGSILPELEGATGAVESEIAKLQQQEADLKEALARTIDELGDLRTGELTNQQLPDEVLDRLENLQEICNRKT</sequence>
<dbReference type="InterPro" id="IPR018565">
    <property type="entry name" value="Nkp2/Cnl2"/>
</dbReference>
<proteinExistence type="predicted"/>
<dbReference type="Pfam" id="PF09447">
    <property type="entry name" value="Cnl2_NKP2"/>
    <property type="match status" value="1"/>
</dbReference>
<dbReference type="GO" id="GO:0007059">
    <property type="term" value="P:chromosome segregation"/>
    <property type="evidence" value="ECO:0007669"/>
    <property type="project" value="TreeGrafter"/>
</dbReference>
<dbReference type="PANTHER" id="PTHR28064">
    <property type="entry name" value="INNER KINETOCHORE SUBUNIT NKP2"/>
    <property type="match status" value="1"/>
</dbReference>
<dbReference type="STRING" id="1081108.A0A168C814"/>
<evidence type="ECO:0000313" key="1">
    <source>
        <dbReference type="EMBL" id="OAA71060.1"/>
    </source>
</evidence>
<accession>A0A168C814</accession>
<evidence type="ECO:0000313" key="2">
    <source>
        <dbReference type="Proteomes" id="UP000076881"/>
    </source>
</evidence>
<dbReference type="AlphaFoldDB" id="A0A168C814"/>
<gene>
    <name evidence="1" type="ORF">LEL_09651</name>
</gene>
<dbReference type="OrthoDB" id="2311687at2759"/>
<dbReference type="Proteomes" id="UP000076881">
    <property type="component" value="Unassembled WGS sequence"/>
</dbReference>
<organism evidence="1 2">
    <name type="scientific">Akanthomyces lecanii RCEF 1005</name>
    <dbReference type="NCBI Taxonomy" id="1081108"/>
    <lineage>
        <taxon>Eukaryota</taxon>
        <taxon>Fungi</taxon>
        <taxon>Dikarya</taxon>
        <taxon>Ascomycota</taxon>
        <taxon>Pezizomycotina</taxon>
        <taxon>Sordariomycetes</taxon>
        <taxon>Hypocreomycetidae</taxon>
        <taxon>Hypocreales</taxon>
        <taxon>Cordycipitaceae</taxon>
        <taxon>Akanthomyces</taxon>
        <taxon>Cordyceps confragosa</taxon>
    </lineage>
</organism>
<dbReference type="PANTHER" id="PTHR28064:SF1">
    <property type="entry name" value="INNER KINETOCHORE SUBUNIT NKP2"/>
    <property type="match status" value="1"/>
</dbReference>
<dbReference type="GO" id="GO:0031511">
    <property type="term" value="C:Mis6-Sim4 complex"/>
    <property type="evidence" value="ECO:0007669"/>
    <property type="project" value="TreeGrafter"/>
</dbReference>
<dbReference type="EMBL" id="AZHF01000009">
    <property type="protein sequence ID" value="OAA71060.1"/>
    <property type="molecule type" value="Genomic_DNA"/>
</dbReference>